<organism evidence="1">
    <name type="scientific">uncultured Caudovirales phage</name>
    <dbReference type="NCBI Taxonomy" id="2100421"/>
    <lineage>
        <taxon>Viruses</taxon>
        <taxon>Duplodnaviria</taxon>
        <taxon>Heunggongvirae</taxon>
        <taxon>Uroviricota</taxon>
        <taxon>Caudoviricetes</taxon>
        <taxon>Peduoviridae</taxon>
        <taxon>Maltschvirus</taxon>
        <taxon>Maltschvirus maltsch</taxon>
    </lineage>
</organism>
<protein>
    <submittedName>
        <fullName evidence="1">Uncharacterized protein</fullName>
    </submittedName>
</protein>
<proteinExistence type="predicted"/>
<accession>A0A6J5RQQ6</accession>
<evidence type="ECO:0000313" key="1">
    <source>
        <dbReference type="EMBL" id="CAB4196607.1"/>
    </source>
</evidence>
<name>A0A6J5RQQ6_9CAUD</name>
<sequence>MKCPLCNIIMLKTFVQKQYFYNIDYYDYDCNNPECIIKNGRYNPPGLFFCYKDVNHITLYYDITLNINDIWYNLNSSNRQGIETNLYFVDMGDPQINFEPVILTLPFYLSLNDYEDLNEYESLVKRLLNIKVFS</sequence>
<reference evidence="1" key="1">
    <citation type="submission" date="2020-05" db="EMBL/GenBank/DDBJ databases">
        <authorList>
            <person name="Chiriac C."/>
            <person name="Salcher M."/>
            <person name="Ghai R."/>
            <person name="Kavagutti S V."/>
        </authorList>
    </citation>
    <scope>NUCLEOTIDE SEQUENCE</scope>
</reference>
<dbReference type="EMBL" id="LR797252">
    <property type="protein sequence ID" value="CAB4196607.1"/>
    <property type="molecule type" value="Genomic_DNA"/>
</dbReference>
<gene>
    <name evidence="1" type="ORF">UFOVP1290_127</name>
</gene>